<keyword evidence="1" id="KW-0732">Signal</keyword>
<keyword evidence="4" id="KW-1185">Reference proteome</keyword>
<dbReference type="Proteomes" id="UP000184396">
    <property type="component" value="Unassembled WGS sequence"/>
</dbReference>
<feature type="domain" description="Secretion system C-terminal sorting" evidence="2">
    <location>
        <begin position="657"/>
        <end position="722"/>
    </location>
</feature>
<evidence type="ECO:0000313" key="4">
    <source>
        <dbReference type="Proteomes" id="UP000184396"/>
    </source>
</evidence>
<dbReference type="AlphaFoldDB" id="A0A1M6A400"/>
<dbReference type="NCBIfam" id="TIGR04183">
    <property type="entry name" value="Por_Secre_tail"/>
    <property type="match status" value="1"/>
</dbReference>
<dbReference type="RefSeq" id="WP_162129529.1">
    <property type="nucleotide sequence ID" value="NZ_ALIH01000004.1"/>
</dbReference>
<evidence type="ECO:0000313" key="3">
    <source>
        <dbReference type="EMBL" id="SHI31190.1"/>
    </source>
</evidence>
<reference evidence="3 4" key="1">
    <citation type="submission" date="2016-11" db="EMBL/GenBank/DDBJ databases">
        <authorList>
            <person name="Jaros S."/>
            <person name="Januszkiewicz K."/>
            <person name="Wedrychowicz H."/>
        </authorList>
    </citation>
    <scope>NUCLEOTIDE SEQUENCE [LARGE SCALE GENOMIC DNA]</scope>
    <source>
        <strain evidence="3 4">CGMCC 1.12213</strain>
    </source>
</reference>
<organism evidence="3 4">
    <name type="scientific">Algibacter luteus</name>
    <dbReference type="NCBI Taxonomy" id="1178825"/>
    <lineage>
        <taxon>Bacteria</taxon>
        <taxon>Pseudomonadati</taxon>
        <taxon>Bacteroidota</taxon>
        <taxon>Flavobacteriia</taxon>
        <taxon>Flavobacteriales</taxon>
        <taxon>Flavobacteriaceae</taxon>
        <taxon>Algibacter</taxon>
    </lineage>
</organism>
<dbReference type="Pfam" id="PF15892">
    <property type="entry name" value="BNR_4"/>
    <property type="match status" value="1"/>
</dbReference>
<name>A0A1M6A400_9FLAO</name>
<dbReference type="STRING" id="1178825.SAMN05216261_0200"/>
<accession>A0A1M6A400</accession>
<dbReference type="EMBL" id="FQYK01000001">
    <property type="protein sequence ID" value="SHI31190.1"/>
    <property type="molecule type" value="Genomic_DNA"/>
</dbReference>
<dbReference type="Pfam" id="PF18962">
    <property type="entry name" value="Por_Secre_tail"/>
    <property type="match status" value="1"/>
</dbReference>
<dbReference type="eggNOG" id="COG1874">
    <property type="taxonomic scope" value="Bacteria"/>
</dbReference>
<sequence length="729" mass="81462">MNITRGISRILIKNICVLIAICFVQTSFAQVVLENEIKITDLGLHFDGKKVGEDAANSSTGYDYAFGPQISAHGDCITTYKNYVFVTWYKGGKNNRNMMLTRYNTITGTKKTIEFPHRHTGFRNIWWIGESHNTLAVGVSPLDGTIHLLFDMHAYSRTRPADGSLSEDYFRYAYSVKNAAEVSDDEFVLSLFVEENDVDGDYTHLSLNGVDNHAVFSGFTYPQFFLNDLGDLFFSMRKGSSPNGGYHFAKYDASSSTWSDFIQFAQPNASNFGQEYNWGMYGSLKYLNGKIGIGFQRRLNNQEDKYLYQNGFYYGYSDDQSGASQWKNHKGEDITIPLRDADDLLVYEPGDLVETTQKNMVYMVGGFDWTVTQKGDVHIIGQVRDDENNVTKHVHTYKPNGASDFITSTDFSGASTLYTSGNDIFIIGLNSSGQIFVEKSEGGTNNFVKVYEATSGKRFRHGVVTISDGKLYYYLMERQSGDQQPLYLQIIDLDIVPINPLGPNNFTIQTKGETCSGTDNGKLIISGNAVHDYVAIIDGVNYDFTKDKTIEGLSPGTYDLCIDVVGKDFSHCYEVTIAAAEGLTGKISISKKSATVSVQTGKAPFTVIKNGQKLFETYQLNFSVDVNHGDNIQIKSKEACQGEMVKTVDLLQELKAYPNPTNGLFEMYIPNDIKTIDLEVYNMQSQLIVSKTYTVNAGKVQLNLEDKPNGIYFVKVNAEQPVFVKVIKK</sequence>
<protein>
    <submittedName>
        <fullName evidence="3">Por secretion system C-terminal sorting domain-containing protein</fullName>
    </submittedName>
</protein>
<evidence type="ECO:0000256" key="1">
    <source>
        <dbReference type="ARBA" id="ARBA00022729"/>
    </source>
</evidence>
<dbReference type="InterPro" id="IPR026444">
    <property type="entry name" value="Secre_tail"/>
</dbReference>
<proteinExistence type="predicted"/>
<gene>
    <name evidence="3" type="ORF">SAMN05216261_0200</name>
</gene>
<evidence type="ECO:0000259" key="2">
    <source>
        <dbReference type="Pfam" id="PF18962"/>
    </source>
</evidence>